<evidence type="ECO:0000256" key="7">
    <source>
        <dbReference type="ARBA" id="ARBA00035585"/>
    </source>
</evidence>
<dbReference type="AlphaFoldDB" id="A0A1H8P9W1"/>
<comment type="activity regulation">
    <text evidence="8">Na(+) is not transported, but it plays an essential structural role and its presence is essential for fluoride channel function.</text>
</comment>
<evidence type="ECO:0000256" key="5">
    <source>
        <dbReference type="ARBA" id="ARBA00023136"/>
    </source>
</evidence>
<dbReference type="PANTHER" id="PTHR28259:SF1">
    <property type="entry name" value="FLUORIDE EXPORT PROTEIN 1-RELATED"/>
    <property type="match status" value="1"/>
</dbReference>
<sequence length="120" mass="12381">MIQLDPAHVVGTGGALGALLRHYVSRLVDVEAYPAGTFAVNVLGSFLLGVVTFLGVDETLLLFFGTGVCGSFTTFSSFSVETVRLWETGEPARAVVNAGANLLGAGVALGLAWGLVRLLG</sequence>
<protein>
    <recommendedName>
        <fullName evidence="8">Fluoride-specific ion channel FluC</fullName>
    </recommendedName>
</protein>
<evidence type="ECO:0000313" key="9">
    <source>
        <dbReference type="EMBL" id="SEO38333.1"/>
    </source>
</evidence>
<keyword evidence="2 8" id="KW-1003">Cell membrane</keyword>
<dbReference type="NCBIfam" id="TIGR00494">
    <property type="entry name" value="crcB"/>
    <property type="match status" value="1"/>
</dbReference>
<reference evidence="10" key="1">
    <citation type="submission" date="2016-10" db="EMBL/GenBank/DDBJ databases">
        <authorList>
            <person name="Varghese N."/>
            <person name="Submissions S."/>
        </authorList>
    </citation>
    <scope>NUCLEOTIDE SEQUENCE [LARGE SCALE GENOMIC DNA]</scope>
    <source>
        <strain evidence="10">CGMCC 1.10121</strain>
    </source>
</reference>
<feature type="transmembrane region" description="Helical" evidence="8">
    <location>
        <begin position="32"/>
        <end position="54"/>
    </location>
</feature>
<dbReference type="HAMAP" id="MF_00454">
    <property type="entry name" value="FluC"/>
    <property type="match status" value="1"/>
</dbReference>
<keyword evidence="4 8" id="KW-1133">Transmembrane helix</keyword>
<dbReference type="InterPro" id="IPR003691">
    <property type="entry name" value="FluC"/>
</dbReference>
<proteinExistence type="inferred from homology"/>
<keyword evidence="8" id="KW-0407">Ion channel</keyword>
<feature type="binding site" evidence="8">
    <location>
        <position position="70"/>
    </location>
    <ligand>
        <name>Na(+)</name>
        <dbReference type="ChEBI" id="CHEBI:29101"/>
        <note>structural</note>
    </ligand>
</feature>
<dbReference type="Proteomes" id="UP000199126">
    <property type="component" value="Unassembled WGS sequence"/>
</dbReference>
<comment type="subcellular location">
    <subcellularLocation>
        <location evidence="1 8">Cell membrane</location>
        <topology evidence="1 8">Multi-pass membrane protein</topology>
    </subcellularLocation>
</comment>
<comment type="catalytic activity">
    <reaction evidence="7">
        <text>fluoride(in) = fluoride(out)</text>
        <dbReference type="Rhea" id="RHEA:76159"/>
        <dbReference type="ChEBI" id="CHEBI:17051"/>
    </reaction>
    <physiologicalReaction direction="left-to-right" evidence="7">
        <dbReference type="Rhea" id="RHEA:76160"/>
    </physiologicalReaction>
</comment>
<evidence type="ECO:0000256" key="4">
    <source>
        <dbReference type="ARBA" id="ARBA00022989"/>
    </source>
</evidence>
<dbReference type="GO" id="GO:0005886">
    <property type="term" value="C:plasma membrane"/>
    <property type="evidence" value="ECO:0007669"/>
    <property type="project" value="UniProtKB-SubCell"/>
</dbReference>
<keyword evidence="8" id="KW-0479">Metal-binding</keyword>
<dbReference type="PANTHER" id="PTHR28259">
    <property type="entry name" value="FLUORIDE EXPORT PROTEIN 1-RELATED"/>
    <property type="match status" value="1"/>
</dbReference>
<comment type="function">
    <text evidence="8">Fluoride-specific ion channel. Important for reducing fluoride concentration in the cell, thus reducing its toxicity.</text>
</comment>
<dbReference type="Pfam" id="PF02537">
    <property type="entry name" value="CRCB"/>
    <property type="match status" value="1"/>
</dbReference>
<organism evidence="9 10">
    <name type="scientific">Halogranum amylolyticum</name>
    <dbReference type="NCBI Taxonomy" id="660520"/>
    <lineage>
        <taxon>Archaea</taxon>
        <taxon>Methanobacteriati</taxon>
        <taxon>Methanobacteriota</taxon>
        <taxon>Stenosarchaea group</taxon>
        <taxon>Halobacteria</taxon>
        <taxon>Halobacteriales</taxon>
        <taxon>Haloferacaceae</taxon>
    </lineage>
</organism>
<dbReference type="GO" id="GO:0046872">
    <property type="term" value="F:metal ion binding"/>
    <property type="evidence" value="ECO:0007669"/>
    <property type="project" value="UniProtKB-KW"/>
</dbReference>
<keyword evidence="5 8" id="KW-0472">Membrane</keyword>
<keyword evidence="3 8" id="KW-0812">Transmembrane</keyword>
<dbReference type="RefSeq" id="WP_089821235.1">
    <property type="nucleotide sequence ID" value="NZ_FODV01000002.1"/>
</dbReference>
<feature type="transmembrane region" description="Helical" evidence="8">
    <location>
        <begin position="61"/>
        <end position="80"/>
    </location>
</feature>
<evidence type="ECO:0000256" key="3">
    <source>
        <dbReference type="ARBA" id="ARBA00022692"/>
    </source>
</evidence>
<feature type="transmembrane region" description="Helical" evidence="8">
    <location>
        <begin position="100"/>
        <end position="119"/>
    </location>
</feature>
<gene>
    <name evidence="8" type="primary">fluC</name>
    <name evidence="8" type="synonym">crcB</name>
    <name evidence="9" type="ORF">SAMN04487948_102155</name>
</gene>
<comment type="similarity">
    <text evidence="6 8">Belongs to the fluoride channel Fluc/FEX (TC 1.A.43) family.</text>
</comment>
<dbReference type="GO" id="GO:0062054">
    <property type="term" value="F:fluoride channel activity"/>
    <property type="evidence" value="ECO:0007669"/>
    <property type="project" value="UniProtKB-UniRule"/>
</dbReference>
<evidence type="ECO:0000256" key="1">
    <source>
        <dbReference type="ARBA" id="ARBA00004651"/>
    </source>
</evidence>
<evidence type="ECO:0000256" key="2">
    <source>
        <dbReference type="ARBA" id="ARBA00022475"/>
    </source>
</evidence>
<accession>A0A1H8P9W1</accession>
<name>A0A1H8P9W1_9EURY</name>
<dbReference type="GO" id="GO:0140114">
    <property type="term" value="P:cellular detoxification of fluoride"/>
    <property type="evidence" value="ECO:0007669"/>
    <property type="project" value="UniProtKB-UniRule"/>
</dbReference>
<keyword evidence="8" id="KW-0915">Sodium</keyword>
<keyword evidence="10" id="KW-1185">Reference proteome</keyword>
<evidence type="ECO:0000256" key="8">
    <source>
        <dbReference type="HAMAP-Rule" id="MF_00454"/>
    </source>
</evidence>
<feature type="binding site" evidence="8">
    <location>
        <position position="73"/>
    </location>
    <ligand>
        <name>Na(+)</name>
        <dbReference type="ChEBI" id="CHEBI:29101"/>
        <note>structural</note>
    </ligand>
</feature>
<keyword evidence="8" id="KW-0406">Ion transport</keyword>
<evidence type="ECO:0000313" key="10">
    <source>
        <dbReference type="Proteomes" id="UP000199126"/>
    </source>
</evidence>
<dbReference type="OrthoDB" id="304656at2157"/>
<keyword evidence="8" id="KW-0813">Transport</keyword>
<dbReference type="EMBL" id="FODV01000002">
    <property type="protein sequence ID" value="SEO38333.1"/>
    <property type="molecule type" value="Genomic_DNA"/>
</dbReference>
<evidence type="ECO:0000256" key="6">
    <source>
        <dbReference type="ARBA" id="ARBA00035120"/>
    </source>
</evidence>